<dbReference type="SUPFAM" id="SSF51126">
    <property type="entry name" value="Pectin lyase-like"/>
    <property type="match status" value="1"/>
</dbReference>
<protein>
    <submittedName>
        <fullName evidence="3">Right-handed parallel beta-helix repeat-containing protein</fullName>
    </submittedName>
</protein>
<dbReference type="InterPro" id="IPR011050">
    <property type="entry name" value="Pectin_lyase_fold/virulence"/>
</dbReference>
<comment type="caution">
    <text evidence="3">The sequence shown here is derived from an EMBL/GenBank/DDBJ whole genome shotgun (WGS) entry which is preliminary data.</text>
</comment>
<dbReference type="AlphaFoldDB" id="A0A8J7Q8X1"/>
<dbReference type="InterPro" id="IPR039448">
    <property type="entry name" value="Beta_helix"/>
</dbReference>
<dbReference type="EMBL" id="JAFREP010000013">
    <property type="protein sequence ID" value="MBO1319599.1"/>
    <property type="molecule type" value="Genomic_DNA"/>
</dbReference>
<dbReference type="SMART" id="SM00710">
    <property type="entry name" value="PbH1"/>
    <property type="match status" value="3"/>
</dbReference>
<accession>A0A8J7Q8X1</accession>
<keyword evidence="1" id="KW-0732">Signal</keyword>
<dbReference type="InterPro" id="IPR006626">
    <property type="entry name" value="PbH1"/>
</dbReference>
<sequence>MSHHWKLLICFSLLLCATQPILAQNDDAACQPCDLGDVLGLNRSGEWNVYPSIQKALLAVSYEDLQRVIVCPGFYEEVPVMAHFSDLIFEACGAVTIQGLTLKDVSNVVINGFTVDAEGYWQGIGLGFGSSYENDNILIRNCHIMNSGGAGIQLRPWNQQVIIDGCTFTNNVHGVSSILFGGPYLIQNSTFVANSIGAAMSPESRVTFDTNSFYNHEYFGITRGRSWAGVNYSHWITLINNQFEENGGYDVPGTHDANLGNIHLIIDETDQQEGYAP</sequence>
<evidence type="ECO:0000313" key="4">
    <source>
        <dbReference type="Proteomes" id="UP000664417"/>
    </source>
</evidence>
<gene>
    <name evidence="3" type="ORF">J3U88_14075</name>
</gene>
<dbReference type="Gene3D" id="2.160.20.10">
    <property type="entry name" value="Single-stranded right-handed beta-helix, Pectin lyase-like"/>
    <property type="match status" value="1"/>
</dbReference>
<dbReference type="Pfam" id="PF13229">
    <property type="entry name" value="Beta_helix"/>
    <property type="match status" value="1"/>
</dbReference>
<feature type="chain" id="PRO_5035172020" evidence="1">
    <location>
        <begin position="24"/>
        <end position="277"/>
    </location>
</feature>
<feature type="domain" description="Right handed beta helix" evidence="2">
    <location>
        <begin position="98"/>
        <end position="221"/>
    </location>
</feature>
<feature type="signal peptide" evidence="1">
    <location>
        <begin position="1"/>
        <end position="23"/>
    </location>
</feature>
<evidence type="ECO:0000259" key="2">
    <source>
        <dbReference type="Pfam" id="PF13229"/>
    </source>
</evidence>
<proteinExistence type="predicted"/>
<dbReference type="RefSeq" id="WP_207859505.1">
    <property type="nucleotide sequence ID" value="NZ_JAFREP010000013.1"/>
</dbReference>
<evidence type="ECO:0000313" key="3">
    <source>
        <dbReference type="EMBL" id="MBO1319599.1"/>
    </source>
</evidence>
<dbReference type="InterPro" id="IPR012334">
    <property type="entry name" value="Pectin_lyas_fold"/>
</dbReference>
<reference evidence="3" key="1">
    <citation type="submission" date="2021-03" db="EMBL/GenBank/DDBJ databases">
        <authorList>
            <person name="Wang G."/>
        </authorList>
    </citation>
    <scope>NUCLEOTIDE SEQUENCE</scope>
    <source>
        <strain evidence="3">KCTC 12899</strain>
    </source>
</reference>
<dbReference type="Proteomes" id="UP000664417">
    <property type="component" value="Unassembled WGS sequence"/>
</dbReference>
<keyword evidence="4" id="KW-1185">Reference proteome</keyword>
<organism evidence="3 4">
    <name type="scientific">Acanthopleuribacter pedis</name>
    <dbReference type="NCBI Taxonomy" id="442870"/>
    <lineage>
        <taxon>Bacteria</taxon>
        <taxon>Pseudomonadati</taxon>
        <taxon>Acidobacteriota</taxon>
        <taxon>Holophagae</taxon>
        <taxon>Acanthopleuribacterales</taxon>
        <taxon>Acanthopleuribacteraceae</taxon>
        <taxon>Acanthopleuribacter</taxon>
    </lineage>
</organism>
<name>A0A8J7Q8X1_9BACT</name>
<evidence type="ECO:0000256" key="1">
    <source>
        <dbReference type="SAM" id="SignalP"/>
    </source>
</evidence>